<evidence type="ECO:0000313" key="4">
    <source>
        <dbReference type="EMBL" id="NSJ87447.1"/>
    </source>
</evidence>
<dbReference type="RefSeq" id="WP_173750267.1">
    <property type="nucleotide sequence ID" value="NZ_JAAITA010000037.1"/>
</dbReference>
<dbReference type="EMBL" id="JAAITA010000037">
    <property type="protein sequence ID" value="NSJ87447.1"/>
    <property type="molecule type" value="Genomic_DNA"/>
</dbReference>
<dbReference type="InterPro" id="IPR018389">
    <property type="entry name" value="DctP_fam"/>
</dbReference>
<dbReference type="NCBIfam" id="NF037995">
    <property type="entry name" value="TRAP_S1"/>
    <property type="match status" value="1"/>
</dbReference>
<dbReference type="Gene3D" id="3.40.190.170">
    <property type="entry name" value="Bacterial extracellular solute-binding protein, family 7"/>
    <property type="match status" value="1"/>
</dbReference>
<dbReference type="Pfam" id="PF03480">
    <property type="entry name" value="DctP"/>
    <property type="match status" value="1"/>
</dbReference>
<comment type="similarity">
    <text evidence="1">Belongs to the bacterial solute-binding protein 7 family.</text>
</comment>
<keyword evidence="5" id="KW-1185">Reference proteome</keyword>
<keyword evidence="2" id="KW-0813">Transport</keyword>
<dbReference type="InterPro" id="IPR038404">
    <property type="entry name" value="TRAP_DctP_sf"/>
</dbReference>
<dbReference type="Proteomes" id="UP000822142">
    <property type="component" value="Unassembled WGS sequence"/>
</dbReference>
<keyword evidence="3" id="KW-0732">Signal</keyword>
<sequence>MGNGIGGKKKILPVLTAAALIGSLLTGCGSVAEASSGNEFMGAASATVRFKVGTTTAPEGHYVKGLQEMQRLLEKYSDGEMTLDIYPNSELGNERDMMESVGLGIQEMALVSTGPFPNFCPDWSVLDLPYLFEDAQEAYRKLDGENGQALLDELSKIRIKGIGFWENGFRQLTNDSVEIRTPEDLKGIKVRTMENTIHMATYQELGASPTPMAWSEIFTALQQGTVDGQENPIAIIDSAKVYEVQHYCSMLNLFYSPCVLIINEKLYNNFTAEQKEAFDRAAEEAKVWQREYSQSYNEEGLKHMQEQGVIITEVNQEEWIEATKGVYEDVEKFGLSQEFVDTWTAD</sequence>
<organism evidence="4 5">
    <name type="scientific">Blautia hansenii</name>
    <name type="common">Ruminococcus hansenii</name>
    <dbReference type="NCBI Taxonomy" id="1322"/>
    <lineage>
        <taxon>Bacteria</taxon>
        <taxon>Bacillati</taxon>
        <taxon>Bacillota</taxon>
        <taxon>Clostridia</taxon>
        <taxon>Lachnospirales</taxon>
        <taxon>Lachnospiraceae</taxon>
        <taxon>Blautia</taxon>
    </lineage>
</organism>
<evidence type="ECO:0000256" key="3">
    <source>
        <dbReference type="ARBA" id="ARBA00022729"/>
    </source>
</evidence>
<proteinExistence type="inferred from homology"/>
<name>A0ABX2IGL8_BLAHA</name>
<dbReference type="PANTHER" id="PTHR33376">
    <property type="match status" value="1"/>
</dbReference>
<gene>
    <name evidence="4" type="ORF">G5A70_15000</name>
</gene>
<evidence type="ECO:0000313" key="5">
    <source>
        <dbReference type="Proteomes" id="UP000822142"/>
    </source>
</evidence>
<dbReference type="PIRSF" id="PIRSF006470">
    <property type="entry name" value="DctB"/>
    <property type="match status" value="1"/>
</dbReference>
<accession>A0ABX2IGL8</accession>
<evidence type="ECO:0000256" key="2">
    <source>
        <dbReference type="ARBA" id="ARBA00022448"/>
    </source>
</evidence>
<protein>
    <submittedName>
        <fullName evidence="4">DctP family TRAP transporter solute-binding subunit</fullName>
    </submittedName>
</protein>
<evidence type="ECO:0000256" key="1">
    <source>
        <dbReference type="ARBA" id="ARBA00009023"/>
    </source>
</evidence>
<comment type="caution">
    <text evidence="4">The sequence shown here is derived from an EMBL/GenBank/DDBJ whole genome shotgun (WGS) entry which is preliminary data.</text>
</comment>
<dbReference type="InterPro" id="IPR004682">
    <property type="entry name" value="TRAP_DctP"/>
</dbReference>
<dbReference type="NCBIfam" id="TIGR00787">
    <property type="entry name" value="dctP"/>
    <property type="match status" value="1"/>
</dbReference>
<reference evidence="4 5" key="1">
    <citation type="journal article" date="2020" name="Cell Host Microbe">
        <title>Functional and Genomic Variation between Human-Derived Isolates of Lachnospiraceae Reveals Inter- and Intra-Species Diversity.</title>
        <authorList>
            <person name="Sorbara M.T."/>
            <person name="Littmann E.R."/>
            <person name="Fontana E."/>
            <person name="Moody T.U."/>
            <person name="Kohout C.E."/>
            <person name="Gjonbalaj M."/>
            <person name="Eaton V."/>
            <person name="Seok R."/>
            <person name="Leiner I.M."/>
            <person name="Pamer E.G."/>
        </authorList>
    </citation>
    <scope>NUCLEOTIDE SEQUENCE [LARGE SCALE GENOMIC DNA]</scope>
    <source>
        <strain evidence="4 5">MSK.15.26</strain>
    </source>
</reference>
<dbReference type="PANTHER" id="PTHR33376:SF7">
    <property type="entry name" value="C4-DICARBOXYLATE-BINDING PROTEIN DCTB"/>
    <property type="match status" value="1"/>
</dbReference>